<dbReference type="PRINTS" id="PR00722">
    <property type="entry name" value="CHYMOTRYPSIN"/>
</dbReference>
<dbReference type="GO" id="GO:0004252">
    <property type="term" value="F:serine-type endopeptidase activity"/>
    <property type="evidence" value="ECO:0007669"/>
    <property type="project" value="InterPro"/>
</dbReference>
<accession>A0A0X3NYH4</accession>
<keyword evidence="1" id="KW-0732">Signal</keyword>
<dbReference type="Pfam" id="PF00089">
    <property type="entry name" value="Trypsin"/>
    <property type="match status" value="1"/>
</dbReference>
<dbReference type="SMART" id="SM00020">
    <property type="entry name" value="Tryp_SPc"/>
    <property type="match status" value="1"/>
</dbReference>
<evidence type="ECO:0000313" key="3">
    <source>
        <dbReference type="EMBL" id="JAP44180.1"/>
    </source>
</evidence>
<feature type="chain" id="PRO_5007050841" evidence="1">
    <location>
        <begin position="21"/>
        <end position="305"/>
    </location>
</feature>
<dbReference type="InterPro" id="IPR001314">
    <property type="entry name" value="Peptidase_S1A"/>
</dbReference>
<dbReference type="PROSITE" id="PS50240">
    <property type="entry name" value="TRYPSIN_DOM"/>
    <property type="match status" value="1"/>
</dbReference>
<dbReference type="Gene3D" id="2.40.10.10">
    <property type="entry name" value="Trypsin-like serine proteases"/>
    <property type="match status" value="2"/>
</dbReference>
<dbReference type="AlphaFoldDB" id="A0A0X3NYH4"/>
<name>A0A0X3NYH4_SCHSO</name>
<proteinExistence type="predicted"/>
<dbReference type="SUPFAM" id="SSF50494">
    <property type="entry name" value="Trypsin-like serine proteases"/>
    <property type="match status" value="1"/>
</dbReference>
<dbReference type="PANTHER" id="PTHR24257">
    <property type="entry name" value="CHYMOTRYPSIN-LIKE ELASTASE FAMILY MEMBER"/>
    <property type="match status" value="1"/>
</dbReference>
<dbReference type="InterPro" id="IPR050850">
    <property type="entry name" value="Peptidase_S1_Elastase_sf"/>
</dbReference>
<gene>
    <name evidence="3" type="primary">CEL2A</name>
    <name evidence="3" type="ORF">TR153564</name>
</gene>
<dbReference type="PANTHER" id="PTHR24257:SF17">
    <property type="match status" value="1"/>
</dbReference>
<feature type="signal peptide" evidence="1">
    <location>
        <begin position="1"/>
        <end position="20"/>
    </location>
</feature>
<reference evidence="3" key="1">
    <citation type="submission" date="2016-01" db="EMBL/GenBank/DDBJ databases">
        <title>Reference transcriptome for the parasite Schistocephalus solidus: insights into the molecular evolution of parasitism.</title>
        <authorList>
            <person name="Hebert F.O."/>
            <person name="Grambauer S."/>
            <person name="Barber I."/>
            <person name="Landry C.R."/>
            <person name="Aubin-Horth N."/>
        </authorList>
    </citation>
    <scope>NUCLEOTIDE SEQUENCE</scope>
</reference>
<dbReference type="EMBL" id="GEEE01019045">
    <property type="protein sequence ID" value="JAP44180.1"/>
    <property type="molecule type" value="Transcribed_RNA"/>
</dbReference>
<dbReference type="GO" id="GO:0005615">
    <property type="term" value="C:extracellular space"/>
    <property type="evidence" value="ECO:0007669"/>
    <property type="project" value="TreeGrafter"/>
</dbReference>
<dbReference type="InterPro" id="IPR043504">
    <property type="entry name" value="Peptidase_S1_PA_chymotrypsin"/>
</dbReference>
<evidence type="ECO:0000259" key="2">
    <source>
        <dbReference type="PROSITE" id="PS50240"/>
    </source>
</evidence>
<sequence>MKTFLCSVITCLLLSDPGTCISTLNGFPTECGTPKISRIWKEEAMYSKTQATANGWPWHGGLRSANRGEHPFCGGTLISRKLILTSAHCIRSLITCDDMPHGETFNITAITGDTVTVYLGDHKFSNDASDRQTIQIELVQIHPDFKTKDKGTNVDVALLQLSKSVHISDKVNYICTPSADLALKSKHLCYYAGWGAVLRRGTSKQWKNPKLLREAEVAIADYQECSTAAVPVSAQITTCIEVEARSPCHGDAGGGLYCRPEGEKRWFLNGVLSNPDQKCLAERAITTSITAVLKWLSGNTFLKMP</sequence>
<dbReference type="InterPro" id="IPR001254">
    <property type="entry name" value="Trypsin_dom"/>
</dbReference>
<organism evidence="3">
    <name type="scientific">Schistocephalus solidus</name>
    <name type="common">Tapeworm</name>
    <dbReference type="NCBI Taxonomy" id="70667"/>
    <lineage>
        <taxon>Eukaryota</taxon>
        <taxon>Metazoa</taxon>
        <taxon>Spiralia</taxon>
        <taxon>Lophotrochozoa</taxon>
        <taxon>Platyhelminthes</taxon>
        <taxon>Cestoda</taxon>
        <taxon>Eucestoda</taxon>
        <taxon>Diphyllobothriidea</taxon>
        <taxon>Diphyllobothriidae</taxon>
        <taxon>Schistocephalus</taxon>
    </lineage>
</organism>
<protein>
    <submittedName>
        <fullName evidence="3">Chymotrypsin-like elastase family member 2A</fullName>
    </submittedName>
</protein>
<feature type="domain" description="Peptidase S1" evidence="2">
    <location>
        <begin position="45"/>
        <end position="301"/>
    </location>
</feature>
<dbReference type="CDD" id="cd00190">
    <property type="entry name" value="Tryp_SPc"/>
    <property type="match status" value="1"/>
</dbReference>
<dbReference type="InterPro" id="IPR009003">
    <property type="entry name" value="Peptidase_S1_PA"/>
</dbReference>
<evidence type="ECO:0000256" key="1">
    <source>
        <dbReference type="SAM" id="SignalP"/>
    </source>
</evidence>
<dbReference type="GO" id="GO:0006508">
    <property type="term" value="P:proteolysis"/>
    <property type="evidence" value="ECO:0007669"/>
    <property type="project" value="InterPro"/>
</dbReference>